<dbReference type="AlphaFoldDB" id="A0A2G9YJA6"/>
<evidence type="ECO:0000313" key="10">
    <source>
        <dbReference type="Proteomes" id="UP000231292"/>
    </source>
</evidence>
<feature type="domain" description="ABC transmembrane type-1" evidence="8">
    <location>
        <begin position="76"/>
        <end position="267"/>
    </location>
</feature>
<evidence type="ECO:0000256" key="6">
    <source>
        <dbReference type="ARBA" id="ARBA00023136"/>
    </source>
</evidence>
<keyword evidence="6 7" id="KW-0472">Membrane</keyword>
<dbReference type="GO" id="GO:0055085">
    <property type="term" value="P:transmembrane transport"/>
    <property type="evidence" value="ECO:0007669"/>
    <property type="project" value="InterPro"/>
</dbReference>
<sequence>MKSGLYYKTKKVTLNLIIHLLLLTVATTCILPLLWMISSSLKTQETIFKDMSIIPRVFHFENYYQAWIEGGFGRYFLNSIFYTVAVVIGIVFISSMAAYAFSRLRFPGRNVLFFIFMAAMMIPLQGSFVALYVLLNKLHLRNTALGYILCMINVGLSTSIFLLKTFFDKMPKELEDAARIDGCSKIGIWWHVALPLAKPVLAVVVILNALNVWNEFILALLIFDSRPLMPLQVALMTFQGEFVTRYPLLMAGLTIAALPIIILYLLMQKYIIKGVTQGAVVG</sequence>
<comment type="subcellular location">
    <subcellularLocation>
        <location evidence="1 7">Cell membrane</location>
        <topology evidence="1 7">Multi-pass membrane protein</topology>
    </subcellularLocation>
</comment>
<evidence type="ECO:0000256" key="3">
    <source>
        <dbReference type="ARBA" id="ARBA00022475"/>
    </source>
</evidence>
<comment type="similarity">
    <text evidence="7">Belongs to the binding-protein-dependent transport system permease family.</text>
</comment>
<dbReference type="InterPro" id="IPR035906">
    <property type="entry name" value="MetI-like_sf"/>
</dbReference>
<dbReference type="CDD" id="cd06261">
    <property type="entry name" value="TM_PBP2"/>
    <property type="match status" value="1"/>
</dbReference>
<gene>
    <name evidence="9" type="ORF">COX41_07310</name>
</gene>
<dbReference type="InterPro" id="IPR000515">
    <property type="entry name" value="MetI-like"/>
</dbReference>
<proteinExistence type="inferred from homology"/>
<protein>
    <submittedName>
        <fullName evidence="9">Sugar permease</fullName>
    </submittedName>
</protein>
<evidence type="ECO:0000256" key="1">
    <source>
        <dbReference type="ARBA" id="ARBA00004651"/>
    </source>
</evidence>
<keyword evidence="3" id="KW-1003">Cell membrane</keyword>
<evidence type="ECO:0000259" key="8">
    <source>
        <dbReference type="PROSITE" id="PS50928"/>
    </source>
</evidence>
<evidence type="ECO:0000256" key="4">
    <source>
        <dbReference type="ARBA" id="ARBA00022692"/>
    </source>
</evidence>
<keyword evidence="5 7" id="KW-1133">Transmembrane helix</keyword>
<feature type="transmembrane region" description="Helical" evidence="7">
    <location>
        <begin position="80"/>
        <end position="99"/>
    </location>
</feature>
<evidence type="ECO:0000256" key="5">
    <source>
        <dbReference type="ARBA" id="ARBA00022989"/>
    </source>
</evidence>
<evidence type="ECO:0000256" key="7">
    <source>
        <dbReference type="RuleBase" id="RU363032"/>
    </source>
</evidence>
<dbReference type="GO" id="GO:0005886">
    <property type="term" value="C:plasma membrane"/>
    <property type="evidence" value="ECO:0007669"/>
    <property type="project" value="UniProtKB-SubCell"/>
</dbReference>
<evidence type="ECO:0000256" key="2">
    <source>
        <dbReference type="ARBA" id="ARBA00022448"/>
    </source>
</evidence>
<reference evidence="9 10" key="1">
    <citation type="submission" date="2017-09" db="EMBL/GenBank/DDBJ databases">
        <title>Depth-based differentiation of microbial function through sediment-hosted aquifers and enrichment of novel symbionts in the deep terrestrial subsurface.</title>
        <authorList>
            <person name="Probst A.J."/>
            <person name="Ladd B."/>
            <person name="Jarett J.K."/>
            <person name="Geller-Mcgrath D.E."/>
            <person name="Sieber C.M."/>
            <person name="Emerson J.B."/>
            <person name="Anantharaman K."/>
            <person name="Thomas B.C."/>
            <person name="Malmstrom R."/>
            <person name="Stieglmeier M."/>
            <person name="Klingl A."/>
            <person name="Woyke T."/>
            <person name="Ryan C.M."/>
            <person name="Banfield J.F."/>
        </authorList>
    </citation>
    <scope>NUCLEOTIDE SEQUENCE [LARGE SCALE GENOMIC DNA]</scope>
    <source>
        <strain evidence="9">CG23_combo_of_CG06-09_8_20_14_all_41_10</strain>
    </source>
</reference>
<dbReference type="PANTHER" id="PTHR43744:SF12">
    <property type="entry name" value="ABC TRANSPORTER PERMEASE PROTEIN MG189-RELATED"/>
    <property type="match status" value="1"/>
</dbReference>
<feature type="transmembrane region" description="Helical" evidence="7">
    <location>
        <begin position="111"/>
        <end position="132"/>
    </location>
</feature>
<dbReference type="PROSITE" id="PS50928">
    <property type="entry name" value="ABC_TM1"/>
    <property type="match status" value="1"/>
</dbReference>
<keyword evidence="4 7" id="KW-0812">Transmembrane</keyword>
<name>A0A2G9YJA6_9BACT</name>
<evidence type="ECO:0000313" key="9">
    <source>
        <dbReference type="EMBL" id="PIP18601.1"/>
    </source>
</evidence>
<dbReference type="SUPFAM" id="SSF161098">
    <property type="entry name" value="MetI-like"/>
    <property type="match status" value="1"/>
</dbReference>
<dbReference type="PANTHER" id="PTHR43744">
    <property type="entry name" value="ABC TRANSPORTER PERMEASE PROTEIN MG189-RELATED-RELATED"/>
    <property type="match status" value="1"/>
</dbReference>
<feature type="transmembrane region" description="Helical" evidence="7">
    <location>
        <begin position="144"/>
        <end position="163"/>
    </location>
</feature>
<dbReference type="EMBL" id="PCRK01000187">
    <property type="protein sequence ID" value="PIP18601.1"/>
    <property type="molecule type" value="Genomic_DNA"/>
</dbReference>
<feature type="transmembrane region" description="Helical" evidence="7">
    <location>
        <begin position="243"/>
        <end position="266"/>
    </location>
</feature>
<dbReference type="Pfam" id="PF00528">
    <property type="entry name" value="BPD_transp_1"/>
    <property type="match status" value="1"/>
</dbReference>
<accession>A0A2G9YJA6</accession>
<dbReference type="Proteomes" id="UP000231292">
    <property type="component" value="Unassembled WGS sequence"/>
</dbReference>
<organism evidence="9 10">
    <name type="scientific">Candidatus Sherwoodlollariibacterium unditelluris</name>
    <dbReference type="NCBI Taxonomy" id="1974757"/>
    <lineage>
        <taxon>Bacteria</taxon>
        <taxon>Pseudomonadati</taxon>
        <taxon>Candidatus Omnitrophota</taxon>
        <taxon>Candidatus Sherwoodlollariibacterium</taxon>
    </lineage>
</organism>
<feature type="transmembrane region" description="Helical" evidence="7">
    <location>
        <begin position="12"/>
        <end position="35"/>
    </location>
</feature>
<keyword evidence="2 7" id="KW-0813">Transport</keyword>
<dbReference type="Gene3D" id="1.10.3720.10">
    <property type="entry name" value="MetI-like"/>
    <property type="match status" value="1"/>
</dbReference>
<comment type="caution">
    <text evidence="9">The sequence shown here is derived from an EMBL/GenBank/DDBJ whole genome shotgun (WGS) entry which is preliminary data.</text>
</comment>